<evidence type="ECO:0000256" key="9">
    <source>
        <dbReference type="ARBA" id="ARBA00022741"/>
    </source>
</evidence>
<feature type="compositionally biased region" description="Polar residues" evidence="14">
    <location>
        <begin position="208"/>
        <end position="223"/>
    </location>
</feature>
<dbReference type="PANTHER" id="PTHR23033:SF47">
    <property type="entry name" value="APPLE DOMAIN-CONTAINING PROTEIN-RELATED"/>
    <property type="match status" value="1"/>
</dbReference>
<keyword evidence="8" id="KW-0677">Repeat</keyword>
<dbReference type="CDD" id="cd01100">
    <property type="entry name" value="APPLE_Factor_XI_like"/>
    <property type="match status" value="1"/>
</dbReference>
<comment type="subcellular location">
    <subcellularLocation>
        <location evidence="1">Membrane</location>
        <topology evidence="1">Single-pass type II membrane protein</topology>
    </subcellularLocation>
</comment>
<dbReference type="InterPro" id="IPR026050">
    <property type="entry name" value="C1GALT1/C1GALT1_chp1"/>
</dbReference>
<feature type="compositionally biased region" description="Polar residues" evidence="14">
    <location>
        <begin position="104"/>
        <end position="119"/>
    </location>
</feature>
<dbReference type="PANTHER" id="PTHR23033">
    <property type="entry name" value="BETA1,3-GALACTOSYLTRANSFERASE"/>
    <property type="match status" value="1"/>
</dbReference>
<feature type="region of interest" description="Disordered" evidence="14">
    <location>
        <begin position="98"/>
        <end position="122"/>
    </location>
</feature>
<dbReference type="Pfam" id="PF14295">
    <property type="entry name" value="PAN_4"/>
    <property type="match status" value="1"/>
</dbReference>
<keyword evidence="13" id="KW-1015">Disulfide bond</keyword>
<name>A0ABQ8EUL5_9FUNG</name>
<dbReference type="Gene3D" id="3.90.550.50">
    <property type="match status" value="1"/>
</dbReference>
<organism evidence="17 18">
    <name type="scientific">Batrachochytrium salamandrivorans</name>
    <dbReference type="NCBI Taxonomy" id="1357716"/>
    <lineage>
        <taxon>Eukaryota</taxon>
        <taxon>Fungi</taxon>
        <taxon>Fungi incertae sedis</taxon>
        <taxon>Chytridiomycota</taxon>
        <taxon>Chytridiomycota incertae sedis</taxon>
        <taxon>Chytridiomycetes</taxon>
        <taxon>Rhizophydiales</taxon>
        <taxon>Rhizophydiales incertae sedis</taxon>
        <taxon>Batrachochytrium</taxon>
    </lineage>
</organism>
<keyword evidence="7 15" id="KW-0812">Transmembrane</keyword>
<dbReference type="SMART" id="SM00223">
    <property type="entry name" value="APPLE"/>
    <property type="match status" value="1"/>
</dbReference>
<comment type="similarity">
    <text evidence="3">Belongs to the glycosyltransferase 31 family. Beta3-Gal-T subfamily.</text>
</comment>
<keyword evidence="11 15" id="KW-1133">Transmembrane helix</keyword>
<evidence type="ECO:0000256" key="4">
    <source>
        <dbReference type="ARBA" id="ARBA00012557"/>
    </source>
</evidence>
<evidence type="ECO:0000256" key="11">
    <source>
        <dbReference type="ARBA" id="ARBA00022989"/>
    </source>
</evidence>
<evidence type="ECO:0000259" key="16">
    <source>
        <dbReference type="SMART" id="SM00223"/>
    </source>
</evidence>
<evidence type="ECO:0000256" key="5">
    <source>
        <dbReference type="ARBA" id="ARBA00022676"/>
    </source>
</evidence>
<dbReference type="Proteomes" id="UP001648503">
    <property type="component" value="Unassembled WGS sequence"/>
</dbReference>
<evidence type="ECO:0000256" key="2">
    <source>
        <dbReference type="ARBA" id="ARBA00004922"/>
    </source>
</evidence>
<evidence type="ECO:0000256" key="13">
    <source>
        <dbReference type="ARBA" id="ARBA00023157"/>
    </source>
</evidence>
<dbReference type="InterPro" id="IPR003609">
    <property type="entry name" value="Pan_app"/>
</dbReference>
<sequence>MTVPRSSPASTKTVKSDARRLLQMVFSPSRHRSFIVATICFIVLLLLCVGNIVSPVSSTDRFDIELEATLLAFKDKIDHAPVPIGSDASTDVTINEQADPLTTGVGSPQHPSNESTTPSKLMPDTRFDNIAVALKTGRDVAIDRIPVQALTFLESIKNLLLIGETSGVTVGRHAVVDVYTGLYKSVNQEDPLADLLSKANDKEPESNPAPQTGNTDSVVPNESSLGWKADAHKNLPGFRELYSRFPSADWFVMLDDDTYMFFDNLQQLVGKLDPELPHYFGSATMFLGCDDVKNWGEGPFFAHGGSGIVLSRGAIKKLVSTLDTCIVRYKSCWAGDIRTSLCLRDNNILLKDPKGFNGMPPNKDYAYPNTPCLKPLTFHHLLTRQIQKLFDLERRVLDIEKRSVTMADIYRDWSSDTEGVVLSDTDMPGNDITNFSANDYETCKARCQALKTCISFVFSKDNHRCWLKDRIPQKKSQNGMMSGIVPSNYVCTK</sequence>
<evidence type="ECO:0000256" key="10">
    <source>
        <dbReference type="ARBA" id="ARBA00022968"/>
    </source>
</evidence>
<evidence type="ECO:0000256" key="15">
    <source>
        <dbReference type="SAM" id="Phobius"/>
    </source>
</evidence>
<comment type="pathway">
    <text evidence="2">Protein modification; protein glycosylation.</text>
</comment>
<comment type="caution">
    <text evidence="17">The sequence shown here is derived from an EMBL/GenBank/DDBJ whole genome shotgun (WGS) entry which is preliminary data.</text>
</comment>
<gene>
    <name evidence="17" type="ORF">BASA50_001240</name>
</gene>
<evidence type="ECO:0000256" key="3">
    <source>
        <dbReference type="ARBA" id="ARBA00006462"/>
    </source>
</evidence>
<feature type="region of interest" description="Disordered" evidence="14">
    <location>
        <begin position="199"/>
        <end position="223"/>
    </location>
</feature>
<dbReference type="EMBL" id="JAFCIX010000580">
    <property type="protein sequence ID" value="KAH6585632.1"/>
    <property type="molecule type" value="Genomic_DNA"/>
</dbReference>
<evidence type="ECO:0000256" key="14">
    <source>
        <dbReference type="SAM" id="MobiDB-lite"/>
    </source>
</evidence>
<evidence type="ECO:0000313" key="17">
    <source>
        <dbReference type="EMBL" id="KAH6585632.1"/>
    </source>
</evidence>
<evidence type="ECO:0000256" key="12">
    <source>
        <dbReference type="ARBA" id="ARBA00023136"/>
    </source>
</evidence>
<keyword evidence="18" id="KW-1185">Reference proteome</keyword>
<protein>
    <recommendedName>
        <fullName evidence="4">N-acetylgalactosaminide beta-1,3-galactosyltransferase</fullName>
        <ecNumber evidence="4">2.4.1.122</ecNumber>
    </recommendedName>
</protein>
<evidence type="ECO:0000256" key="8">
    <source>
        <dbReference type="ARBA" id="ARBA00022737"/>
    </source>
</evidence>
<proteinExistence type="inferred from homology"/>
<keyword evidence="12 15" id="KW-0472">Membrane</keyword>
<feature type="domain" description="Apple" evidence="16">
    <location>
        <begin position="421"/>
        <end position="487"/>
    </location>
</feature>
<evidence type="ECO:0000256" key="1">
    <source>
        <dbReference type="ARBA" id="ARBA00004606"/>
    </source>
</evidence>
<feature type="transmembrane region" description="Helical" evidence="15">
    <location>
        <begin position="34"/>
        <end position="53"/>
    </location>
</feature>
<reference evidence="17 18" key="1">
    <citation type="submission" date="2021-02" db="EMBL/GenBank/DDBJ databases">
        <title>Variation within the Batrachochytrium salamandrivorans European outbreak.</title>
        <authorList>
            <person name="Kelly M."/>
            <person name="Pasmans F."/>
            <person name="Shea T.P."/>
            <person name="Munoz J.F."/>
            <person name="Carranza S."/>
            <person name="Cuomo C.A."/>
            <person name="Martel A."/>
        </authorList>
    </citation>
    <scope>NUCLEOTIDE SEQUENCE [LARGE SCALE GENOMIC DNA]</scope>
    <source>
        <strain evidence="17 18">AMFP18/2</strain>
    </source>
</reference>
<keyword evidence="10" id="KW-0735">Signal-anchor</keyword>
<keyword evidence="9" id="KW-0547">Nucleotide-binding</keyword>
<dbReference type="Pfam" id="PF02434">
    <property type="entry name" value="Fringe"/>
    <property type="match status" value="1"/>
</dbReference>
<dbReference type="EC" id="2.4.1.122" evidence="4"/>
<accession>A0ABQ8EUL5</accession>
<keyword evidence="5" id="KW-0328">Glycosyltransferase</keyword>
<keyword evidence="6" id="KW-0808">Transferase</keyword>
<dbReference type="Gene3D" id="3.50.4.10">
    <property type="entry name" value="Hepatocyte Growth Factor"/>
    <property type="match status" value="1"/>
</dbReference>
<evidence type="ECO:0000313" key="18">
    <source>
        <dbReference type="Proteomes" id="UP001648503"/>
    </source>
</evidence>
<evidence type="ECO:0000256" key="7">
    <source>
        <dbReference type="ARBA" id="ARBA00022692"/>
    </source>
</evidence>
<dbReference type="InterPro" id="IPR000177">
    <property type="entry name" value="Apple"/>
</dbReference>
<dbReference type="InterPro" id="IPR003378">
    <property type="entry name" value="Fringe-like_glycosylTrfase"/>
</dbReference>
<evidence type="ECO:0000256" key="6">
    <source>
        <dbReference type="ARBA" id="ARBA00022679"/>
    </source>
</evidence>